<evidence type="ECO:0000313" key="2">
    <source>
        <dbReference type="EMBL" id="ARO90814.1"/>
    </source>
</evidence>
<proteinExistence type="predicted"/>
<dbReference type="CDD" id="cd01651">
    <property type="entry name" value="RT_G2_intron"/>
    <property type="match status" value="1"/>
</dbReference>
<dbReference type="SUPFAM" id="SSF56672">
    <property type="entry name" value="DNA/RNA polymerases"/>
    <property type="match status" value="1"/>
</dbReference>
<dbReference type="GO" id="GO:0005739">
    <property type="term" value="C:mitochondrion"/>
    <property type="evidence" value="ECO:0007669"/>
    <property type="project" value="UniProtKB-ARBA"/>
</dbReference>
<sequence>MKTENLKRKGAKHFIQYSGIELHPIKFEMYSTDGSIGTKKTADDIIANLWINSYKDPSKINSFLSGYLKNTDIWIMAYQLLSENKGSLTAGPDGKTIEDINLKKLVELQEAVINGEYEWGGGKKVYILEPISKNKKGLSTSTFDDRVVQMVLKLLLEPIYESSFSRRSYGFRKGRSPHTALKLMMTTMKQCKWFVQVDIKQFFDKISYKKLLYIMKRKVRDKKILRLIEKGMKAKIFQPDGTITDPVSGTPKGCILSPLLLNIYLNELDRHINEIIKSESKYKYRQDSPKNPVWTALKRARKHKEVMRVTRSDPFTEAIYIEYIRYGDDFLVGITGPRSKANEIMKSITIFLDKQLKLEINKDKSRITHISQGIEYLGFVFAIRMHIKKSQKTGKSKRHSMPYLKIDLVKYKDILKNLDFCDGNGKPKPCFKYLRLPQSETNRKINATLRGISEWFKIGANYRHAMSYMNFIMRHSAAKMYAAKFKLGNRASVFKIGRNNLGYPIKGRRTSVGLSDCILDAWSKNESSEYSEERMIEPILFTGYNQINRNKYEKSADLPRNWKPVHEKLIEEIIKTGKPVKALELKKKFEKVLKTEPKSIDPFLHLS</sequence>
<dbReference type="GO" id="GO:0006397">
    <property type="term" value="P:mRNA processing"/>
    <property type="evidence" value="ECO:0007669"/>
    <property type="project" value="InterPro"/>
</dbReference>
<keyword evidence="2" id="KW-0150">Chloroplast</keyword>
<dbReference type="PROSITE" id="PS50878">
    <property type="entry name" value="RT_POL"/>
    <property type="match status" value="1"/>
</dbReference>
<dbReference type="Pfam" id="PF01348">
    <property type="entry name" value="Intron_maturas2"/>
    <property type="match status" value="1"/>
</dbReference>
<dbReference type="AlphaFoldDB" id="A0A1Y9TMC0"/>
<keyword evidence="2" id="KW-0934">Plastid</keyword>
<dbReference type="InterPro" id="IPR000477">
    <property type="entry name" value="RT_dom"/>
</dbReference>
<evidence type="ECO:0000259" key="1">
    <source>
        <dbReference type="PROSITE" id="PS50878"/>
    </source>
</evidence>
<dbReference type="EMBL" id="KY709209">
    <property type="protein sequence ID" value="ARO90814.1"/>
    <property type="molecule type" value="Genomic_DNA"/>
</dbReference>
<organism evidence="2">
    <name type="scientific">Bulboplastis apyrenoidosa</name>
    <dbReference type="NCBI Taxonomy" id="1070855"/>
    <lineage>
        <taxon>Eukaryota</taxon>
        <taxon>Rhodophyta</taxon>
        <taxon>Rhodellophyceae</taxon>
        <taxon>Dixoniellales</taxon>
        <taxon>Dixoniellaceae</taxon>
        <taxon>Bulboplastis</taxon>
    </lineage>
</organism>
<dbReference type="InterPro" id="IPR024937">
    <property type="entry name" value="Domain_X"/>
</dbReference>
<dbReference type="Pfam" id="PF00078">
    <property type="entry name" value="RVT_1"/>
    <property type="match status" value="1"/>
</dbReference>
<name>A0A1Y9TMC0_9RHOD</name>
<dbReference type="InterPro" id="IPR051083">
    <property type="entry name" value="GrpII_Intron_Splice-Mob/Def"/>
</dbReference>
<dbReference type="GO" id="GO:0003964">
    <property type="term" value="F:RNA-directed DNA polymerase activity"/>
    <property type="evidence" value="ECO:0007669"/>
    <property type="project" value="UniProtKB-KW"/>
</dbReference>
<reference evidence="2" key="1">
    <citation type="submission" date="2017-03" db="EMBL/GenBank/DDBJ databases">
        <title>The new red algal subphylum Proteorhodophytina comprises the largest and most divergent plastid genomes known.</title>
        <authorList>
            <person name="Munoz-Gomez S.A."/>
            <person name="Mejia-Franco F.G."/>
            <person name="Durnin K."/>
            <person name="Morgan C."/>
            <person name="Grisdale C.J."/>
            <person name="Archibald J.M."/>
            <person name="Slamovits C.H."/>
        </authorList>
    </citation>
    <scope>NUCLEOTIDE SEQUENCE</scope>
    <source>
        <strain evidence="2">NIES-2742</strain>
    </source>
</reference>
<keyword evidence="2" id="KW-0695">RNA-directed DNA polymerase</keyword>
<geneLocation type="chloroplast" evidence="2"/>
<keyword evidence="2" id="KW-0808">Transferase</keyword>
<protein>
    <submittedName>
        <fullName evidence="2">Putative reverse transcriptase/maturase</fullName>
    </submittedName>
</protein>
<dbReference type="PANTHER" id="PTHR34047">
    <property type="entry name" value="NUCLEAR INTRON MATURASE 1, MITOCHONDRIAL-RELATED"/>
    <property type="match status" value="1"/>
</dbReference>
<feature type="domain" description="Reverse transcriptase" evidence="1">
    <location>
        <begin position="1"/>
        <end position="381"/>
    </location>
</feature>
<keyword evidence="2" id="KW-0548">Nucleotidyltransferase</keyword>
<accession>A0A1Y9TMC0</accession>
<dbReference type="InterPro" id="IPR043502">
    <property type="entry name" value="DNA/RNA_pol_sf"/>
</dbReference>
<dbReference type="PANTHER" id="PTHR34047:SF2">
    <property type="entry name" value="NUCLEAR INTRON MATURASE 1, MITOCHONDRIAL"/>
    <property type="match status" value="1"/>
</dbReference>
<dbReference type="GeneID" id="32887510"/>
<dbReference type="RefSeq" id="YP_009370325.1">
    <property type="nucleotide sequence ID" value="NC_034787.1"/>
</dbReference>